<evidence type="ECO:0000313" key="14">
    <source>
        <dbReference type="EMBL" id="HIV10448.1"/>
    </source>
</evidence>
<feature type="site" description="Interaction with tRNA" evidence="11">
    <location>
        <position position="116"/>
    </location>
</feature>
<feature type="binding site" evidence="11">
    <location>
        <begin position="8"/>
        <end position="15"/>
    </location>
    <ligand>
        <name>ATP</name>
        <dbReference type="ChEBI" id="CHEBI:30616"/>
    </ligand>
</feature>
<comment type="subcellular location">
    <subcellularLocation>
        <location evidence="11">Cytoplasm</location>
    </subcellularLocation>
</comment>
<gene>
    <name evidence="11 14" type="primary">mnmA</name>
    <name evidence="14" type="ORF">IAD28_01980</name>
</gene>
<keyword evidence="7 11" id="KW-0694">RNA-binding</keyword>
<dbReference type="NCBIfam" id="NF001138">
    <property type="entry name" value="PRK00143.1"/>
    <property type="match status" value="1"/>
</dbReference>
<dbReference type="PANTHER" id="PTHR11933:SF5">
    <property type="entry name" value="MITOCHONDRIAL TRNA-SPECIFIC 2-THIOURIDYLASE 1"/>
    <property type="match status" value="1"/>
</dbReference>
<dbReference type="InterPro" id="IPR004506">
    <property type="entry name" value="MnmA-like"/>
</dbReference>
<dbReference type="GO" id="GO:0103016">
    <property type="term" value="F:tRNA-uridine 2-sulfurtransferase activity"/>
    <property type="evidence" value="ECO:0007669"/>
    <property type="project" value="UniProtKB-EC"/>
</dbReference>
<keyword evidence="3 11" id="KW-0808">Transferase</keyword>
<dbReference type="Gene3D" id="2.30.30.280">
    <property type="entry name" value="Adenine nucleotide alpha hydrolases-like domains"/>
    <property type="match status" value="1"/>
</dbReference>
<feature type="region of interest" description="Interaction with tRNA" evidence="11">
    <location>
        <begin position="137"/>
        <end position="139"/>
    </location>
</feature>
<dbReference type="Proteomes" id="UP000823960">
    <property type="component" value="Unassembled WGS sequence"/>
</dbReference>
<dbReference type="AlphaFoldDB" id="A0A9D1NQ04"/>
<dbReference type="CDD" id="cd01998">
    <property type="entry name" value="MnmA_TRMU-like"/>
    <property type="match status" value="1"/>
</dbReference>
<feature type="site" description="Interaction with tRNA" evidence="11">
    <location>
        <position position="324"/>
    </location>
</feature>
<dbReference type="NCBIfam" id="TIGR00420">
    <property type="entry name" value="trmU"/>
    <property type="match status" value="1"/>
</dbReference>
<keyword evidence="2 11" id="KW-0820">tRNA-binding</keyword>
<dbReference type="GO" id="GO:0000049">
    <property type="term" value="F:tRNA binding"/>
    <property type="evidence" value="ECO:0007669"/>
    <property type="project" value="UniProtKB-KW"/>
</dbReference>
<comment type="similarity">
    <text evidence="11">Belongs to the MnmA/TRMU family.</text>
</comment>
<comment type="catalytic activity">
    <reaction evidence="9 11">
        <text>S-sulfanyl-L-cysteinyl-[protein] + uridine(34) in tRNA + AH2 + ATP = 2-thiouridine(34) in tRNA + L-cysteinyl-[protein] + A + AMP + diphosphate + H(+)</text>
        <dbReference type="Rhea" id="RHEA:47032"/>
        <dbReference type="Rhea" id="RHEA-COMP:10131"/>
        <dbReference type="Rhea" id="RHEA-COMP:11726"/>
        <dbReference type="Rhea" id="RHEA-COMP:11727"/>
        <dbReference type="Rhea" id="RHEA-COMP:11728"/>
        <dbReference type="ChEBI" id="CHEBI:13193"/>
        <dbReference type="ChEBI" id="CHEBI:15378"/>
        <dbReference type="ChEBI" id="CHEBI:17499"/>
        <dbReference type="ChEBI" id="CHEBI:29950"/>
        <dbReference type="ChEBI" id="CHEBI:30616"/>
        <dbReference type="ChEBI" id="CHEBI:33019"/>
        <dbReference type="ChEBI" id="CHEBI:61963"/>
        <dbReference type="ChEBI" id="CHEBI:65315"/>
        <dbReference type="ChEBI" id="CHEBI:87170"/>
        <dbReference type="ChEBI" id="CHEBI:456215"/>
        <dbReference type="EC" id="2.8.1.13"/>
    </reaction>
</comment>
<feature type="domain" description="tRNA-specific 2-thiouridylase MnmA-like C-terminal" evidence="12">
    <location>
        <begin position="281"/>
        <end position="342"/>
    </location>
</feature>
<dbReference type="InterPro" id="IPR023382">
    <property type="entry name" value="MnmA-like_central_sf"/>
</dbReference>
<dbReference type="EMBL" id="DVOL01000026">
    <property type="protein sequence ID" value="HIV10448.1"/>
    <property type="molecule type" value="Genomic_DNA"/>
</dbReference>
<feature type="binding site" evidence="11">
    <location>
        <position position="34"/>
    </location>
    <ligand>
        <name>ATP</name>
        <dbReference type="ChEBI" id="CHEBI:30616"/>
    </ligand>
</feature>
<dbReference type="Pfam" id="PF03054">
    <property type="entry name" value="tRNA_Me_trans"/>
    <property type="match status" value="1"/>
</dbReference>
<comment type="function">
    <text evidence="10 11">Catalyzes the 2-thiolation of uridine at the wobble position (U34) of tRNA, leading to the formation of s(2)U34.</text>
</comment>
<keyword evidence="8" id="KW-1015">Disulfide bond</keyword>
<dbReference type="FunFam" id="2.30.30.280:FF:000001">
    <property type="entry name" value="tRNA-specific 2-thiouridylase MnmA"/>
    <property type="match status" value="1"/>
</dbReference>
<comment type="caution">
    <text evidence="11">Lacks conserved residue(s) required for the propagation of feature annotation.</text>
</comment>
<dbReference type="EC" id="2.8.1.13" evidence="11"/>
<dbReference type="GO" id="GO:0002143">
    <property type="term" value="P:tRNA wobble position uridine thiolation"/>
    <property type="evidence" value="ECO:0007669"/>
    <property type="project" value="TreeGrafter"/>
</dbReference>
<organism evidence="14 15">
    <name type="scientific">Candidatus Faeciplasma avium</name>
    <dbReference type="NCBI Taxonomy" id="2840798"/>
    <lineage>
        <taxon>Bacteria</taxon>
        <taxon>Bacillati</taxon>
        <taxon>Bacillota</taxon>
        <taxon>Clostridia</taxon>
        <taxon>Eubacteriales</taxon>
        <taxon>Oscillospiraceae</taxon>
        <taxon>Oscillospiraceae incertae sedis</taxon>
        <taxon>Candidatus Faeciplasma</taxon>
    </lineage>
</organism>
<evidence type="ECO:0000256" key="10">
    <source>
        <dbReference type="ARBA" id="ARBA00056575"/>
    </source>
</evidence>
<keyword evidence="6 11" id="KW-0067">ATP-binding</keyword>
<keyword evidence="1 11" id="KW-0963">Cytoplasm</keyword>
<dbReference type="GO" id="GO:0005524">
    <property type="term" value="F:ATP binding"/>
    <property type="evidence" value="ECO:0007669"/>
    <property type="project" value="UniProtKB-KW"/>
</dbReference>
<dbReference type="Gene3D" id="3.40.50.620">
    <property type="entry name" value="HUPs"/>
    <property type="match status" value="1"/>
</dbReference>
<dbReference type="HAMAP" id="MF_00144">
    <property type="entry name" value="tRNA_thiouridyl_MnmA"/>
    <property type="match status" value="1"/>
</dbReference>
<evidence type="ECO:0000256" key="8">
    <source>
        <dbReference type="ARBA" id="ARBA00023157"/>
    </source>
</evidence>
<dbReference type="InterPro" id="IPR014729">
    <property type="entry name" value="Rossmann-like_a/b/a_fold"/>
</dbReference>
<evidence type="ECO:0000256" key="11">
    <source>
        <dbReference type="HAMAP-Rule" id="MF_00144"/>
    </source>
</evidence>
<proteinExistence type="inferred from homology"/>
<sequence length="348" mass="37743">MNKKLLLALSGGVDSSASAELLIKRGYFVSGVVMLMSDGQEKTAALAREASRQLGIRLYELDLRKEFKSTIIDYFISEYLAGRTPSPCVKCNPEIKFKQLLSLAESEGFDYIATGHYARVQRIGRAYRLAVARDLSKDQSYMLAGLDGSVLSRLVLPLGELTKSEVRELAKSTGLSSWDAPDSQENCFIPSGDYREYISQHAKASPPGDIISPEGSVCGRHSGIYSYTIGQRKGLGVALGRPAFVSKIDPENALVYLSYDKKTTDRVRLQSFRESYPGAVSQGMSCLCRLRSTGKLLKAKLSLLEEGGAKLLLDSPTPSVSSGQAGVVYSVDDIPAVLGMGTVEDIQS</sequence>
<protein>
    <recommendedName>
        <fullName evidence="11">tRNA-specific 2-thiouridylase MnmA</fullName>
        <ecNumber evidence="11">2.8.1.13</ecNumber>
    </recommendedName>
</protein>
<evidence type="ECO:0000256" key="6">
    <source>
        <dbReference type="ARBA" id="ARBA00022840"/>
    </source>
</evidence>
<feature type="active site" description="Nucleophile" evidence="11">
    <location>
        <position position="91"/>
    </location>
</feature>
<evidence type="ECO:0000256" key="4">
    <source>
        <dbReference type="ARBA" id="ARBA00022694"/>
    </source>
</evidence>
<name>A0A9D1NQ04_9FIRM</name>
<comment type="caution">
    <text evidence="14">The sequence shown here is derived from an EMBL/GenBank/DDBJ whole genome shotgun (WGS) entry which is preliminary data.</text>
</comment>
<evidence type="ECO:0000256" key="2">
    <source>
        <dbReference type="ARBA" id="ARBA00022555"/>
    </source>
</evidence>
<dbReference type="InterPro" id="IPR046884">
    <property type="entry name" value="MnmA-like_central"/>
</dbReference>
<evidence type="ECO:0000256" key="7">
    <source>
        <dbReference type="ARBA" id="ARBA00022884"/>
    </source>
</evidence>
<reference evidence="14" key="1">
    <citation type="submission" date="2020-10" db="EMBL/GenBank/DDBJ databases">
        <authorList>
            <person name="Gilroy R."/>
        </authorList>
    </citation>
    <scope>NUCLEOTIDE SEQUENCE</scope>
    <source>
        <strain evidence="14">1370</strain>
    </source>
</reference>
<dbReference type="Pfam" id="PF20258">
    <property type="entry name" value="tRNA_Me_trans_C"/>
    <property type="match status" value="1"/>
</dbReference>
<accession>A0A9D1NQ04</accession>
<feature type="active site" description="Cysteine persulfide intermediate" evidence="11">
    <location>
        <position position="187"/>
    </location>
</feature>
<dbReference type="InterPro" id="IPR046885">
    <property type="entry name" value="MnmA-like_C"/>
</dbReference>
<keyword evidence="4 11" id="KW-0819">tRNA processing</keyword>
<feature type="binding site" evidence="11">
    <location>
        <position position="115"/>
    </location>
    <ligand>
        <name>ATP</name>
        <dbReference type="ChEBI" id="CHEBI:30616"/>
    </ligand>
</feature>
<evidence type="ECO:0000256" key="1">
    <source>
        <dbReference type="ARBA" id="ARBA00022490"/>
    </source>
</evidence>
<evidence type="ECO:0000259" key="12">
    <source>
        <dbReference type="Pfam" id="PF20258"/>
    </source>
</evidence>
<keyword evidence="5 11" id="KW-0547">Nucleotide-binding</keyword>
<dbReference type="SUPFAM" id="SSF52402">
    <property type="entry name" value="Adenine nucleotide alpha hydrolases-like"/>
    <property type="match status" value="1"/>
</dbReference>
<evidence type="ECO:0000256" key="5">
    <source>
        <dbReference type="ARBA" id="ARBA00022741"/>
    </source>
</evidence>
<reference evidence="14" key="2">
    <citation type="journal article" date="2021" name="PeerJ">
        <title>Extensive microbial diversity within the chicken gut microbiome revealed by metagenomics and culture.</title>
        <authorList>
            <person name="Gilroy R."/>
            <person name="Ravi A."/>
            <person name="Getino M."/>
            <person name="Pursley I."/>
            <person name="Horton D.L."/>
            <person name="Alikhan N.F."/>
            <person name="Baker D."/>
            <person name="Gharbi K."/>
            <person name="Hall N."/>
            <person name="Watson M."/>
            <person name="Adriaenssens E.M."/>
            <person name="Foster-Nyarko E."/>
            <person name="Jarju S."/>
            <person name="Secka A."/>
            <person name="Antonio M."/>
            <person name="Oren A."/>
            <person name="Chaudhuri R.R."/>
            <person name="La Ragione R."/>
            <person name="Hildebrand F."/>
            <person name="Pallen M.J."/>
        </authorList>
    </citation>
    <scope>NUCLEOTIDE SEQUENCE</scope>
    <source>
        <strain evidence="14">1370</strain>
    </source>
</reference>
<dbReference type="PANTHER" id="PTHR11933">
    <property type="entry name" value="TRNA 5-METHYLAMINOMETHYL-2-THIOURIDYLATE -METHYLTRANSFERASE"/>
    <property type="match status" value="1"/>
</dbReference>
<dbReference type="Pfam" id="PF20259">
    <property type="entry name" value="tRNA_Me_trans_M"/>
    <property type="match status" value="1"/>
</dbReference>
<feature type="domain" description="tRNA-specific 2-thiouridylase MnmA-like central" evidence="13">
    <location>
        <begin position="196"/>
        <end position="258"/>
    </location>
</feature>
<evidence type="ECO:0000256" key="3">
    <source>
        <dbReference type="ARBA" id="ARBA00022679"/>
    </source>
</evidence>
<evidence type="ECO:0000259" key="13">
    <source>
        <dbReference type="Pfam" id="PF20259"/>
    </source>
</evidence>
<dbReference type="GO" id="GO:0005737">
    <property type="term" value="C:cytoplasm"/>
    <property type="evidence" value="ECO:0007669"/>
    <property type="project" value="UniProtKB-SubCell"/>
</dbReference>
<dbReference type="Gene3D" id="2.40.30.10">
    <property type="entry name" value="Translation factors"/>
    <property type="match status" value="1"/>
</dbReference>
<evidence type="ECO:0000256" key="9">
    <source>
        <dbReference type="ARBA" id="ARBA00051542"/>
    </source>
</evidence>
<evidence type="ECO:0000313" key="15">
    <source>
        <dbReference type="Proteomes" id="UP000823960"/>
    </source>
</evidence>